<accession>A0A0P1LL52</accession>
<dbReference type="InterPro" id="IPR011051">
    <property type="entry name" value="RmlC_Cupin_sf"/>
</dbReference>
<dbReference type="AlphaFoldDB" id="A0A0P1L9J4"/>
<dbReference type="RefSeq" id="WP_047134439.1">
    <property type="nucleotide sequence ID" value="NZ_CZVI01000022.1"/>
</dbReference>
<gene>
    <name evidence="3" type="ORF">JGI4_00989</name>
    <name evidence="2" type="ORF">JGI8_01461</name>
</gene>
<sequence>MPLFIERGKWLGKDKEEIEKEWQERGFTTDIWVDPPGQRWENFVHDTDELVTPLNVTLEIECDGEVAELNPGDEWFIPRGAIHSVRNKSNEIAYWLYGYNISKTKA</sequence>
<dbReference type="Gene3D" id="2.60.120.10">
    <property type="entry name" value="Jelly Rolls"/>
    <property type="match status" value="1"/>
</dbReference>
<accession>A0A0P1M3S3</accession>
<dbReference type="STRING" id="1633631.GCA_001442925_00988"/>
<dbReference type="EMBL" id="CZVI01000022">
    <property type="protein sequence ID" value="CUS90725.1"/>
    <property type="molecule type" value="Genomic_DNA"/>
</dbReference>
<accession>A0A0P1M1I6</accession>
<dbReference type="Proteomes" id="UP000182011">
    <property type="component" value="Unassembled WGS sequence"/>
</dbReference>
<name>A0A0P1L9J4_9BACT</name>
<dbReference type="InterPro" id="IPR013096">
    <property type="entry name" value="Cupin_2"/>
</dbReference>
<evidence type="ECO:0000313" key="3">
    <source>
        <dbReference type="EMBL" id="CUU04343.1"/>
    </source>
</evidence>
<dbReference type="OrthoDB" id="9793521at2"/>
<dbReference type="InterPro" id="IPR014710">
    <property type="entry name" value="RmlC-like_jellyroll"/>
</dbReference>
<dbReference type="Pfam" id="PF07883">
    <property type="entry name" value="Cupin_2"/>
    <property type="match status" value="1"/>
</dbReference>
<accession>A0A0P1LW08</accession>
<dbReference type="EMBL" id="FAOP01000004">
    <property type="protein sequence ID" value="CUU04343.1"/>
    <property type="molecule type" value="Genomic_DNA"/>
</dbReference>
<accession>A0A0S4MZG9</accession>
<accession>A0A0P1P424</accession>
<feature type="domain" description="Cupin type-2" evidence="1">
    <location>
        <begin position="32"/>
        <end position="96"/>
    </location>
</feature>
<organism evidence="3 4">
    <name type="scientific">Candidatus Kryptonium thompsonii</name>
    <dbReference type="NCBI Taxonomy" id="1633631"/>
    <lineage>
        <taxon>Bacteria</taxon>
        <taxon>Pseudomonadati</taxon>
        <taxon>Candidatus Kryptoniota</taxon>
        <taxon>Candidatus Kryptonium</taxon>
    </lineage>
</organism>
<reference evidence="3" key="2">
    <citation type="submission" date="2015-11" db="EMBL/GenBank/DDBJ databases">
        <authorList>
            <person name="Zhang Y."/>
            <person name="Guo Z."/>
        </authorList>
    </citation>
    <scope>NUCLEOTIDE SEQUENCE [LARGE SCALE GENOMIC DNA]</scope>
    <source>
        <strain evidence="3">JGI-4</strain>
    </source>
</reference>
<proteinExistence type="predicted"/>
<evidence type="ECO:0000313" key="2">
    <source>
        <dbReference type="EMBL" id="CUS90725.1"/>
    </source>
</evidence>
<accession>A0A0P1N0E1</accession>
<keyword evidence="5" id="KW-1185">Reference proteome</keyword>
<accession>A0A0P1NV08</accession>
<reference evidence="4 5" key="1">
    <citation type="submission" date="2015-11" db="EMBL/GenBank/DDBJ databases">
        <authorList>
            <person name="Varghese N."/>
        </authorList>
    </citation>
    <scope>NUCLEOTIDE SEQUENCE [LARGE SCALE GENOMIC DNA]</scope>
    <source>
        <strain evidence="2 5">JGI-8</strain>
    </source>
</reference>
<accession>A0A0P1L9J4</accession>
<evidence type="ECO:0000313" key="4">
    <source>
        <dbReference type="Proteomes" id="UP000182011"/>
    </source>
</evidence>
<evidence type="ECO:0000313" key="5">
    <source>
        <dbReference type="Proteomes" id="UP000182200"/>
    </source>
</evidence>
<evidence type="ECO:0000259" key="1">
    <source>
        <dbReference type="Pfam" id="PF07883"/>
    </source>
</evidence>
<accession>A0A0P1LDB8</accession>
<dbReference type="Proteomes" id="UP000182200">
    <property type="component" value="Unassembled WGS sequence"/>
</dbReference>
<accession>A0A0P1P9W5</accession>
<accession>A0A0P1M8I1</accession>
<protein>
    <submittedName>
        <fullName evidence="3">Cupin domain-containing protein</fullName>
    </submittedName>
</protein>
<dbReference type="SUPFAM" id="SSF51182">
    <property type="entry name" value="RmlC-like cupins"/>
    <property type="match status" value="1"/>
</dbReference>